<accession>A0ABQ4RSD6</accession>
<dbReference type="PANTHER" id="PTHR18895">
    <property type="entry name" value="HEMK METHYLTRANSFERASE"/>
    <property type="match status" value="1"/>
</dbReference>
<feature type="binding site" evidence="5">
    <location>
        <position position="194"/>
    </location>
    <ligand>
        <name>S-adenosyl-L-methionine</name>
        <dbReference type="ChEBI" id="CHEBI:59789"/>
    </ligand>
</feature>
<evidence type="ECO:0000259" key="7">
    <source>
        <dbReference type="Pfam" id="PF17827"/>
    </source>
</evidence>
<feature type="domain" description="Methyltransferase small" evidence="6">
    <location>
        <begin position="121"/>
        <end position="201"/>
    </location>
</feature>
<dbReference type="Gene3D" id="1.10.8.10">
    <property type="entry name" value="DNA helicase RuvA subunit, C-terminal domain"/>
    <property type="match status" value="1"/>
</dbReference>
<proteinExistence type="inferred from homology"/>
<keyword evidence="3 5" id="KW-0949">S-adenosyl-L-methionine</keyword>
<dbReference type="InterPro" id="IPR050320">
    <property type="entry name" value="N5-glutamine_MTase"/>
</dbReference>
<keyword evidence="1 5" id="KW-0489">Methyltransferase</keyword>
<sequence length="292" mass="29698">MTLLDPTLSRRAGLAAITKTLTAAGIDPAGSDARFLILGVLGLTPTDLALGGDESLGSEGAARLRSAVARRLAGEPVARILGAWEFWGLPFELSPATLVPRPDTETLVEAALARCPERSRPLRLLDLGTGSGCILIALLAELPNAFGIGLDRSLDALLTARANAVANGVGERAAFLNGDWGAAIQGAFDLVVANPPYIAREVIAGLATEVREHDPVAALDGGEDGLAAYRSILAEVGAGGGIAPGALLFEVGHDQAGAVSALGRAAGFGAAEIVSDLAGHDRVVALTPKPRS</sequence>
<dbReference type="InterPro" id="IPR007848">
    <property type="entry name" value="Small_mtfrase_dom"/>
</dbReference>
<evidence type="ECO:0000256" key="4">
    <source>
        <dbReference type="ARBA" id="ARBA00048391"/>
    </source>
</evidence>
<dbReference type="Proteomes" id="UP001055125">
    <property type="component" value="Unassembled WGS sequence"/>
</dbReference>
<feature type="binding site" evidence="5">
    <location>
        <begin position="194"/>
        <end position="197"/>
    </location>
    <ligand>
        <name>substrate</name>
    </ligand>
</feature>
<dbReference type="NCBIfam" id="TIGR03534">
    <property type="entry name" value="RF_mod_PrmC"/>
    <property type="match status" value="1"/>
</dbReference>
<dbReference type="InterPro" id="IPR002052">
    <property type="entry name" value="DNA_methylase_N6_adenine_CS"/>
</dbReference>
<dbReference type="InterPro" id="IPR029063">
    <property type="entry name" value="SAM-dependent_MTases_sf"/>
</dbReference>
<comment type="catalytic activity">
    <reaction evidence="4 5">
        <text>L-glutaminyl-[peptide chain release factor] + S-adenosyl-L-methionine = N(5)-methyl-L-glutaminyl-[peptide chain release factor] + S-adenosyl-L-homocysteine + H(+)</text>
        <dbReference type="Rhea" id="RHEA:42896"/>
        <dbReference type="Rhea" id="RHEA-COMP:10271"/>
        <dbReference type="Rhea" id="RHEA-COMP:10272"/>
        <dbReference type="ChEBI" id="CHEBI:15378"/>
        <dbReference type="ChEBI" id="CHEBI:30011"/>
        <dbReference type="ChEBI" id="CHEBI:57856"/>
        <dbReference type="ChEBI" id="CHEBI:59789"/>
        <dbReference type="ChEBI" id="CHEBI:61891"/>
        <dbReference type="EC" id="2.1.1.297"/>
    </reaction>
</comment>
<feature type="binding site" evidence="5">
    <location>
        <begin position="128"/>
        <end position="132"/>
    </location>
    <ligand>
        <name>S-adenosyl-L-methionine</name>
        <dbReference type="ChEBI" id="CHEBI:59789"/>
    </ligand>
</feature>
<evidence type="ECO:0000259" key="6">
    <source>
        <dbReference type="Pfam" id="PF05175"/>
    </source>
</evidence>
<protein>
    <recommendedName>
        <fullName evidence="5">Release factor glutamine methyltransferase</fullName>
        <shortName evidence="5">RF MTase</shortName>
        <ecNumber evidence="5">2.1.1.297</ecNumber>
    </recommendedName>
    <alternativeName>
        <fullName evidence="5">N5-glutamine methyltransferase PrmC</fullName>
    </alternativeName>
    <alternativeName>
        <fullName evidence="5">Protein-(glutamine-N5) MTase PrmC</fullName>
    </alternativeName>
    <alternativeName>
        <fullName evidence="5">Protein-glutamine N-methyltransferase PrmC</fullName>
    </alternativeName>
</protein>
<reference evidence="8" key="2">
    <citation type="submission" date="2021-08" db="EMBL/GenBank/DDBJ databases">
        <authorList>
            <person name="Tani A."/>
            <person name="Ola A."/>
            <person name="Ogura Y."/>
            <person name="Katsura K."/>
            <person name="Hayashi T."/>
        </authorList>
    </citation>
    <scope>NUCLEOTIDE SEQUENCE</scope>
    <source>
        <strain evidence="8">DSM 19015</strain>
    </source>
</reference>
<feature type="domain" description="Release factor glutamine methyltransferase N-terminal" evidence="7">
    <location>
        <begin position="14"/>
        <end position="82"/>
    </location>
</feature>
<evidence type="ECO:0000313" key="8">
    <source>
        <dbReference type="EMBL" id="GJD93698.1"/>
    </source>
</evidence>
<dbReference type="PROSITE" id="PS00092">
    <property type="entry name" value="N6_MTASE"/>
    <property type="match status" value="1"/>
</dbReference>
<dbReference type="NCBIfam" id="TIGR00536">
    <property type="entry name" value="hemK_fam"/>
    <property type="match status" value="1"/>
</dbReference>
<keyword evidence="2 5" id="KW-0808">Transferase</keyword>
<dbReference type="SUPFAM" id="SSF53335">
    <property type="entry name" value="S-adenosyl-L-methionine-dependent methyltransferases"/>
    <property type="match status" value="1"/>
</dbReference>
<evidence type="ECO:0000256" key="1">
    <source>
        <dbReference type="ARBA" id="ARBA00022603"/>
    </source>
</evidence>
<comment type="function">
    <text evidence="5">Methylates the class 1 translation termination release factors RF1/PrfA and RF2/PrfB on the glutamine residue of the universally conserved GGQ motif.</text>
</comment>
<feature type="binding site" evidence="5">
    <location>
        <position position="151"/>
    </location>
    <ligand>
        <name>S-adenosyl-L-methionine</name>
        <dbReference type="ChEBI" id="CHEBI:59789"/>
    </ligand>
</feature>
<name>A0ABQ4RSD6_9HYPH</name>
<dbReference type="InterPro" id="IPR040758">
    <property type="entry name" value="PrmC_N"/>
</dbReference>
<gene>
    <name evidence="8" type="primary">prmC_2</name>
    <name evidence="5" type="synonym">prmC</name>
    <name evidence="8" type="ORF">OCOJLMKI_0894</name>
</gene>
<dbReference type="Pfam" id="PF05175">
    <property type="entry name" value="MTS"/>
    <property type="match status" value="1"/>
</dbReference>
<dbReference type="InterPro" id="IPR004556">
    <property type="entry name" value="HemK-like"/>
</dbReference>
<dbReference type="CDD" id="cd02440">
    <property type="entry name" value="AdoMet_MTases"/>
    <property type="match status" value="1"/>
</dbReference>
<comment type="similarity">
    <text evidence="5">Belongs to the protein N5-glutamine methyltransferase family. PrmC subfamily.</text>
</comment>
<dbReference type="PANTHER" id="PTHR18895:SF74">
    <property type="entry name" value="MTRF1L RELEASE FACTOR GLUTAMINE METHYLTRANSFERASE"/>
    <property type="match status" value="1"/>
</dbReference>
<feature type="binding site" evidence="5">
    <location>
        <position position="180"/>
    </location>
    <ligand>
        <name>S-adenosyl-L-methionine</name>
        <dbReference type="ChEBI" id="CHEBI:59789"/>
    </ligand>
</feature>
<keyword evidence="9" id="KW-1185">Reference proteome</keyword>
<dbReference type="HAMAP" id="MF_02126">
    <property type="entry name" value="RF_methyltr_PrmC"/>
    <property type="match status" value="1"/>
</dbReference>
<dbReference type="EMBL" id="BPQP01000013">
    <property type="protein sequence ID" value="GJD93698.1"/>
    <property type="molecule type" value="Genomic_DNA"/>
</dbReference>
<dbReference type="RefSeq" id="WP_238242895.1">
    <property type="nucleotide sequence ID" value="NZ_BPQP01000013.1"/>
</dbReference>
<dbReference type="Pfam" id="PF17827">
    <property type="entry name" value="PrmC_N"/>
    <property type="match status" value="1"/>
</dbReference>
<organism evidence="8 9">
    <name type="scientific">Methylobacterium iners</name>
    <dbReference type="NCBI Taxonomy" id="418707"/>
    <lineage>
        <taxon>Bacteria</taxon>
        <taxon>Pseudomonadati</taxon>
        <taxon>Pseudomonadota</taxon>
        <taxon>Alphaproteobacteria</taxon>
        <taxon>Hyphomicrobiales</taxon>
        <taxon>Methylobacteriaceae</taxon>
        <taxon>Methylobacterium</taxon>
    </lineage>
</organism>
<evidence type="ECO:0000256" key="5">
    <source>
        <dbReference type="HAMAP-Rule" id="MF_02126"/>
    </source>
</evidence>
<dbReference type="Gene3D" id="3.40.50.150">
    <property type="entry name" value="Vaccinia Virus protein VP39"/>
    <property type="match status" value="1"/>
</dbReference>
<comment type="caution">
    <text evidence="8">The sequence shown here is derived from an EMBL/GenBank/DDBJ whole genome shotgun (WGS) entry which is preliminary data.</text>
</comment>
<dbReference type="GO" id="GO:0032259">
    <property type="term" value="P:methylation"/>
    <property type="evidence" value="ECO:0007669"/>
    <property type="project" value="UniProtKB-KW"/>
</dbReference>
<evidence type="ECO:0000256" key="2">
    <source>
        <dbReference type="ARBA" id="ARBA00022679"/>
    </source>
</evidence>
<evidence type="ECO:0000256" key="3">
    <source>
        <dbReference type="ARBA" id="ARBA00022691"/>
    </source>
</evidence>
<dbReference type="InterPro" id="IPR019874">
    <property type="entry name" value="RF_methyltr_PrmC"/>
</dbReference>
<reference evidence="8" key="1">
    <citation type="journal article" date="2021" name="Front. Microbiol.">
        <title>Comprehensive Comparative Genomics and Phenotyping of Methylobacterium Species.</title>
        <authorList>
            <person name="Alessa O."/>
            <person name="Ogura Y."/>
            <person name="Fujitani Y."/>
            <person name="Takami H."/>
            <person name="Hayashi T."/>
            <person name="Sahin N."/>
            <person name="Tani A."/>
        </authorList>
    </citation>
    <scope>NUCLEOTIDE SEQUENCE</scope>
    <source>
        <strain evidence="8">DSM 19015</strain>
    </source>
</reference>
<dbReference type="EC" id="2.1.1.297" evidence="5"/>
<evidence type="ECO:0000313" key="9">
    <source>
        <dbReference type="Proteomes" id="UP001055125"/>
    </source>
</evidence>
<dbReference type="GO" id="GO:0008168">
    <property type="term" value="F:methyltransferase activity"/>
    <property type="evidence" value="ECO:0007669"/>
    <property type="project" value="UniProtKB-KW"/>
</dbReference>